<dbReference type="PANTHER" id="PTHR19302">
    <property type="entry name" value="GAMMA TUBULIN COMPLEX PROTEIN"/>
    <property type="match status" value="1"/>
</dbReference>
<dbReference type="OrthoDB" id="66546at2759"/>
<evidence type="ECO:0000256" key="5">
    <source>
        <dbReference type="ARBA" id="ARBA00023212"/>
    </source>
</evidence>
<dbReference type="Gene3D" id="1.20.120.1900">
    <property type="entry name" value="Gamma-tubulin complex, C-terminal domain"/>
    <property type="match status" value="1"/>
</dbReference>
<feature type="compositionally biased region" description="Acidic residues" evidence="6">
    <location>
        <begin position="266"/>
        <end position="276"/>
    </location>
</feature>
<dbReference type="GO" id="GO:0051011">
    <property type="term" value="F:microtubule minus-end binding"/>
    <property type="evidence" value="ECO:0007669"/>
    <property type="project" value="TreeGrafter"/>
</dbReference>
<dbReference type="Proteomes" id="UP000807469">
    <property type="component" value="Unassembled WGS sequence"/>
</dbReference>
<gene>
    <name evidence="9" type="ORF">BDN70DRAFT_877276</name>
</gene>
<comment type="similarity">
    <text evidence="2">Belongs to the TUBGCP family.</text>
</comment>
<keyword evidence="4" id="KW-0493">Microtubule</keyword>
<dbReference type="PANTHER" id="PTHR19302:SF33">
    <property type="entry name" value="GAMMA-TUBULIN COMPLEX COMPONENT 5"/>
    <property type="match status" value="1"/>
</dbReference>
<dbReference type="GO" id="GO:0000278">
    <property type="term" value="P:mitotic cell cycle"/>
    <property type="evidence" value="ECO:0007669"/>
    <property type="project" value="TreeGrafter"/>
</dbReference>
<dbReference type="AlphaFoldDB" id="A0A9P5Z3F2"/>
<dbReference type="GO" id="GO:0043015">
    <property type="term" value="F:gamma-tubulin binding"/>
    <property type="evidence" value="ECO:0007669"/>
    <property type="project" value="InterPro"/>
</dbReference>
<organism evidence="9 10">
    <name type="scientific">Pholiota conissans</name>
    <dbReference type="NCBI Taxonomy" id="109636"/>
    <lineage>
        <taxon>Eukaryota</taxon>
        <taxon>Fungi</taxon>
        <taxon>Dikarya</taxon>
        <taxon>Basidiomycota</taxon>
        <taxon>Agaricomycotina</taxon>
        <taxon>Agaricomycetes</taxon>
        <taxon>Agaricomycetidae</taxon>
        <taxon>Agaricales</taxon>
        <taxon>Agaricineae</taxon>
        <taxon>Strophariaceae</taxon>
        <taxon>Pholiota</taxon>
    </lineage>
</organism>
<dbReference type="Pfam" id="PF04130">
    <property type="entry name" value="GCP_C_terminal"/>
    <property type="match status" value="1"/>
</dbReference>
<evidence type="ECO:0000256" key="3">
    <source>
        <dbReference type="ARBA" id="ARBA00022490"/>
    </source>
</evidence>
<name>A0A9P5Z3F2_9AGAR</name>
<dbReference type="GO" id="GO:0000930">
    <property type="term" value="C:gamma-tubulin complex"/>
    <property type="evidence" value="ECO:0007669"/>
    <property type="project" value="TreeGrafter"/>
</dbReference>
<evidence type="ECO:0000313" key="9">
    <source>
        <dbReference type="EMBL" id="KAF9480708.1"/>
    </source>
</evidence>
<feature type="domain" description="Gamma tubulin complex component protein N-terminal" evidence="8">
    <location>
        <begin position="376"/>
        <end position="766"/>
    </location>
</feature>
<evidence type="ECO:0000256" key="4">
    <source>
        <dbReference type="ARBA" id="ARBA00022701"/>
    </source>
</evidence>
<evidence type="ECO:0000313" key="10">
    <source>
        <dbReference type="Proteomes" id="UP000807469"/>
    </source>
</evidence>
<keyword evidence="10" id="KW-1185">Reference proteome</keyword>
<dbReference type="InterPro" id="IPR059169">
    <property type="entry name" value="GCP5_N_ext"/>
</dbReference>
<evidence type="ECO:0000259" key="7">
    <source>
        <dbReference type="Pfam" id="PF04130"/>
    </source>
</evidence>
<dbReference type="Pfam" id="PF17681">
    <property type="entry name" value="GCP_N_terminal"/>
    <property type="match status" value="1"/>
</dbReference>
<evidence type="ECO:0008006" key="11">
    <source>
        <dbReference type="Google" id="ProtNLM"/>
    </source>
</evidence>
<evidence type="ECO:0000256" key="2">
    <source>
        <dbReference type="ARBA" id="ARBA00010337"/>
    </source>
</evidence>
<evidence type="ECO:0000259" key="8">
    <source>
        <dbReference type="Pfam" id="PF17681"/>
    </source>
</evidence>
<dbReference type="InterPro" id="IPR040457">
    <property type="entry name" value="GCP_C"/>
</dbReference>
<feature type="compositionally biased region" description="Low complexity" evidence="6">
    <location>
        <begin position="253"/>
        <end position="265"/>
    </location>
</feature>
<sequence length="1138" mass="126994">MIPSSSSNLSTKSQGSRPHSSLARPISRNNSRPSSSAAHRPASSLSTRPLSSASTRPSSRFSQRPHSRHARSRLIPICQILVSQITGLQEEGTEKDLDGEAFQELVEQAVKSLETSTINKATAGVDMSVIDRQISGFTLKARINSRDVLGEALEFAYKTLKAHIDGRELDLDQDIKEARIPDHLQFLLALNQPPSSGTLELAKTYLEKIRSPNPPPQALTWAEILAEEPFEGEHWEGILGSAIGENSDKNEWDSSPSLSPLGSDDLALDDDDEGSSDYDRPLSPPSEPLSLDAGHKPSQTNPPYTYQHRTQFEELQGKQYWKGDWRIDASIESPFDIGNPSTLGPTVARVLAEAKGFKDAEAMLQPERYINEDDMVRDILMALQGNKNTILTWKENAFRMSKDTPKLVHLSLTSQESIINSLARTATTVERLRQFSRAVFDRALSPSSKGNKATSTRTCEAFADAVDEAVRIFDAWCAKREEAMCRAYSGLDHDRLVVSVLSTDRAINEEYESSFEVLLDIVYQVFQLESYQDITLFDQTTQRRQPAALTALLLDTLFANVQLHMERGDTVTSDALMRIFVRTAEPVWGMVGKWLKNGMGLGLGVGTGGKPGMADELDDEFFIESSGVGVGMMGMGLLDPEFWKEGYALREGVTYGESEQPTASGPPHRKAIPLFLEHVSQLVLETGKAVGLLRALGERPLSNAFNNWKTFSDIVSSETRTANGVAEKNIGLFSVSIDTLSRLIYDGLLPHYEATGMRLVKVLIDECSLWKHVDAIEDLLLMRRGDAVSHFVDVLFIKMDSSQSWGDFHFLNAAFADVIESNMNTGSKEWINPALVRLSYKGGRDKDRSIKRTVKAIDGLALEYSVPFPLTYIFQPKTIQRYNEVFIFLMQIRRAKSVLERILVRDERSRGKKLREELKVFYAMRSRLSWFINTLLNFVTTYVIHAEVSRFHDAFHKARSLDDMIQLHDEHLEKIGGRCLLKPNTSALHRTILSILDICLHFSEGFVAFAGDTTATLDVSRQSMIMKRHRSRLQRRQRKNIIGFSQSALEDEDSSDEEEFASDAPGLADNPPEPSYSMLGTSTSSIDEDFYGRVERMSSELDGLVRFLRRGVESLAGGTGEAASAFGVLAFSLEDWDI</sequence>
<accession>A0A9P5Z3F2</accession>
<comment type="caution">
    <text evidence="9">The sequence shown here is derived from an EMBL/GenBank/DDBJ whole genome shotgun (WGS) entry which is preliminary data.</text>
</comment>
<dbReference type="GO" id="GO:0000922">
    <property type="term" value="C:spindle pole"/>
    <property type="evidence" value="ECO:0007669"/>
    <property type="project" value="InterPro"/>
</dbReference>
<dbReference type="InterPro" id="IPR041470">
    <property type="entry name" value="GCP_N"/>
</dbReference>
<keyword evidence="5" id="KW-0206">Cytoskeleton</keyword>
<dbReference type="GO" id="GO:0051225">
    <property type="term" value="P:spindle assembly"/>
    <property type="evidence" value="ECO:0007669"/>
    <property type="project" value="TreeGrafter"/>
</dbReference>
<feature type="compositionally biased region" description="Polar residues" evidence="6">
    <location>
        <begin position="1"/>
        <end position="19"/>
    </location>
</feature>
<feature type="compositionally biased region" description="Acidic residues" evidence="6">
    <location>
        <begin position="1049"/>
        <end position="1061"/>
    </location>
</feature>
<feature type="compositionally biased region" description="Low complexity" evidence="6">
    <location>
        <begin position="23"/>
        <end position="60"/>
    </location>
</feature>
<dbReference type="InterPro" id="IPR042241">
    <property type="entry name" value="GCP_C_sf"/>
</dbReference>
<dbReference type="GO" id="GO:0031122">
    <property type="term" value="P:cytoplasmic microtubule organization"/>
    <property type="evidence" value="ECO:0007669"/>
    <property type="project" value="TreeGrafter"/>
</dbReference>
<proteinExistence type="inferred from homology"/>
<dbReference type="EMBL" id="MU155190">
    <property type="protein sequence ID" value="KAF9480708.1"/>
    <property type="molecule type" value="Genomic_DNA"/>
</dbReference>
<comment type="subcellular location">
    <subcellularLocation>
        <location evidence="1">Cytoplasm</location>
        <location evidence="1">Cytoskeleton</location>
    </subcellularLocation>
</comment>
<feature type="region of interest" description="Disordered" evidence="6">
    <location>
        <begin position="1044"/>
        <end position="1074"/>
    </location>
</feature>
<protein>
    <recommendedName>
        <fullName evidence="11">Spindle pole body component</fullName>
    </recommendedName>
</protein>
<dbReference type="InterPro" id="IPR007259">
    <property type="entry name" value="GCP"/>
</dbReference>
<reference evidence="9" key="1">
    <citation type="submission" date="2020-11" db="EMBL/GenBank/DDBJ databases">
        <authorList>
            <consortium name="DOE Joint Genome Institute"/>
            <person name="Ahrendt S."/>
            <person name="Riley R."/>
            <person name="Andreopoulos W."/>
            <person name="Labutti K."/>
            <person name="Pangilinan J."/>
            <person name="Ruiz-Duenas F.J."/>
            <person name="Barrasa J.M."/>
            <person name="Sanchez-Garcia M."/>
            <person name="Camarero S."/>
            <person name="Miyauchi S."/>
            <person name="Serrano A."/>
            <person name="Linde D."/>
            <person name="Babiker R."/>
            <person name="Drula E."/>
            <person name="Ayuso-Fernandez I."/>
            <person name="Pacheco R."/>
            <person name="Padilla G."/>
            <person name="Ferreira P."/>
            <person name="Barriuso J."/>
            <person name="Kellner H."/>
            <person name="Castanera R."/>
            <person name="Alfaro M."/>
            <person name="Ramirez L."/>
            <person name="Pisabarro A.G."/>
            <person name="Kuo A."/>
            <person name="Tritt A."/>
            <person name="Lipzen A."/>
            <person name="He G."/>
            <person name="Yan M."/>
            <person name="Ng V."/>
            <person name="Cullen D."/>
            <person name="Martin F."/>
            <person name="Rosso M.-N."/>
            <person name="Henrissat B."/>
            <person name="Hibbett D."/>
            <person name="Martinez A.T."/>
            <person name="Grigoriev I.V."/>
        </authorList>
    </citation>
    <scope>NUCLEOTIDE SEQUENCE</scope>
    <source>
        <strain evidence="9">CIRM-BRFM 674</strain>
    </source>
</reference>
<dbReference type="GO" id="GO:0005874">
    <property type="term" value="C:microtubule"/>
    <property type="evidence" value="ECO:0007669"/>
    <property type="project" value="UniProtKB-KW"/>
</dbReference>
<dbReference type="CDD" id="cd22572">
    <property type="entry name" value="GCP5_NTD"/>
    <property type="match status" value="1"/>
</dbReference>
<dbReference type="GO" id="GO:0007020">
    <property type="term" value="P:microtubule nucleation"/>
    <property type="evidence" value="ECO:0007669"/>
    <property type="project" value="InterPro"/>
</dbReference>
<feature type="domain" description="Gamma tubulin complex component C-terminal" evidence="7">
    <location>
        <begin position="769"/>
        <end position="1044"/>
    </location>
</feature>
<dbReference type="GO" id="GO:0005816">
    <property type="term" value="C:spindle pole body"/>
    <property type="evidence" value="ECO:0007669"/>
    <property type="project" value="UniProtKB-ARBA"/>
</dbReference>
<feature type="region of interest" description="Disordered" evidence="6">
    <location>
        <begin position="243"/>
        <end position="305"/>
    </location>
</feature>
<dbReference type="GO" id="GO:0051321">
    <property type="term" value="P:meiotic cell cycle"/>
    <property type="evidence" value="ECO:0007669"/>
    <property type="project" value="TreeGrafter"/>
</dbReference>
<feature type="region of interest" description="Disordered" evidence="6">
    <location>
        <begin position="1"/>
        <end position="70"/>
    </location>
</feature>
<evidence type="ECO:0000256" key="1">
    <source>
        <dbReference type="ARBA" id="ARBA00004245"/>
    </source>
</evidence>
<evidence type="ECO:0000256" key="6">
    <source>
        <dbReference type="SAM" id="MobiDB-lite"/>
    </source>
</evidence>
<keyword evidence="3" id="KW-0963">Cytoplasm</keyword>